<dbReference type="PROSITE" id="PS00041">
    <property type="entry name" value="HTH_ARAC_FAMILY_1"/>
    <property type="match status" value="1"/>
</dbReference>
<dbReference type="Gene3D" id="3.40.50.2300">
    <property type="match status" value="1"/>
</dbReference>
<dbReference type="PROSITE" id="PS50110">
    <property type="entry name" value="RESPONSE_REGULATORY"/>
    <property type="match status" value="1"/>
</dbReference>
<evidence type="ECO:0000313" key="9">
    <source>
        <dbReference type="EMBL" id="MCP1109408.1"/>
    </source>
</evidence>
<comment type="caution">
    <text evidence="9">The sequence shown here is derived from an EMBL/GenBank/DDBJ whole genome shotgun (WGS) entry which is preliminary data.</text>
</comment>
<feature type="domain" description="Response regulatory" evidence="8">
    <location>
        <begin position="3"/>
        <end position="120"/>
    </location>
</feature>
<dbReference type="RefSeq" id="WP_262068317.1">
    <property type="nucleotide sequence ID" value="NZ_JAMXOC010000003.1"/>
</dbReference>
<dbReference type="Pfam" id="PF00072">
    <property type="entry name" value="Response_reg"/>
    <property type="match status" value="1"/>
</dbReference>
<keyword evidence="4" id="KW-0804">Transcription</keyword>
<dbReference type="SMART" id="SM00342">
    <property type="entry name" value="HTH_ARAC"/>
    <property type="match status" value="1"/>
</dbReference>
<evidence type="ECO:0000259" key="8">
    <source>
        <dbReference type="PROSITE" id="PS50110"/>
    </source>
</evidence>
<dbReference type="InterPro" id="IPR001789">
    <property type="entry name" value="Sig_transdc_resp-reg_receiver"/>
</dbReference>
<dbReference type="Gene3D" id="1.10.10.60">
    <property type="entry name" value="Homeodomain-like"/>
    <property type="match status" value="2"/>
</dbReference>
<keyword evidence="3" id="KW-0238">DNA-binding</keyword>
<keyword evidence="2" id="KW-0805">Transcription regulation</keyword>
<evidence type="ECO:0000256" key="5">
    <source>
        <dbReference type="ARBA" id="ARBA00024867"/>
    </source>
</evidence>
<dbReference type="Proteomes" id="UP001523565">
    <property type="component" value="Unassembled WGS sequence"/>
</dbReference>
<dbReference type="InterPro" id="IPR009057">
    <property type="entry name" value="Homeodomain-like_sf"/>
</dbReference>
<feature type="modified residue" description="4-aspartylphosphate" evidence="6">
    <location>
        <position position="55"/>
    </location>
</feature>
<dbReference type="EMBL" id="JAMZFV010000003">
    <property type="protein sequence ID" value="MCP1109408.1"/>
    <property type="molecule type" value="Genomic_DNA"/>
</dbReference>
<sequence length="520" mass="59993">MLKTMLVDDDYLVRSYLKTLPAWQNAGFEISSDVRDGEEALNVLQTHPVDLIVTDISMPLMDGIELIRKVREQDSQVYIIVLSCHDDFEFVKEAMKLGADEYVLKNTLEDENLQPLLAQAKKKISERKQQKTGKSEASEPLAKEHEEASFLFFNKILSGVSAEEVEKMRKSVGISYPFHNCAVISMSIDQENPEQWFELEMEKYFREFYQRFCDGFTKVKEEEDLHCEVVYLGAGVFCCFLDLSEERRSSVMSQRLIQAATACYRICKDEPYVFRIGASSICMGGQAVRQAYQQSREALKMGFYEEKQILYYVNDRRMSKVLPKKAEEFLKEANTLFYKKGQDEFWARSLKVGRAFEEEQTQSRTVVQWLRTLQEIVDVKVEAPEAIRSMKQVYDVLRNMAEKANTKDCTAIPSEVKGTVRAAAEYVLEHYKEPIGLTEVAEVVGVNSSYLSYIFSQEMAMGFSAFLLKQRMKCAKRMLRETNYKIREVAEQSGFNDYHHFAKTFKKTTGVSPAEYRKGN</sequence>
<keyword evidence="6" id="KW-0597">Phosphoprotein</keyword>
<feature type="domain" description="HTH araC/xylS-type" evidence="7">
    <location>
        <begin position="421"/>
        <end position="519"/>
    </location>
</feature>
<comment type="function">
    <text evidence="5">May play the central regulatory role in sporulation. It may be an element of the effector pathway responsible for the activation of sporulation genes in response to nutritional stress. Spo0A may act in concert with spo0H (a sigma factor) to control the expression of some genes that are critical to the sporulation process.</text>
</comment>
<dbReference type="InterPro" id="IPR020449">
    <property type="entry name" value="Tscrpt_reg_AraC-type_HTH"/>
</dbReference>
<accession>A0ABT1EFI9</accession>
<organism evidence="9 10">
    <name type="scientific">Ohessyouella blattaphilus</name>
    <dbReference type="NCBI Taxonomy" id="2949333"/>
    <lineage>
        <taxon>Bacteria</taxon>
        <taxon>Bacillati</taxon>
        <taxon>Bacillota</taxon>
        <taxon>Clostridia</taxon>
        <taxon>Lachnospirales</taxon>
        <taxon>Lachnospiraceae</taxon>
        <taxon>Ohessyouella</taxon>
    </lineage>
</organism>
<evidence type="ECO:0000313" key="10">
    <source>
        <dbReference type="Proteomes" id="UP001523565"/>
    </source>
</evidence>
<evidence type="ECO:0000256" key="6">
    <source>
        <dbReference type="PROSITE-ProRule" id="PRU00169"/>
    </source>
</evidence>
<name>A0ABT1EFI9_9FIRM</name>
<dbReference type="PROSITE" id="PS01124">
    <property type="entry name" value="HTH_ARAC_FAMILY_2"/>
    <property type="match status" value="1"/>
</dbReference>
<evidence type="ECO:0000256" key="1">
    <source>
        <dbReference type="ARBA" id="ARBA00018672"/>
    </source>
</evidence>
<evidence type="ECO:0000256" key="4">
    <source>
        <dbReference type="ARBA" id="ARBA00023163"/>
    </source>
</evidence>
<dbReference type="PANTHER" id="PTHR43280:SF10">
    <property type="entry name" value="REGULATORY PROTEIN POCR"/>
    <property type="match status" value="1"/>
</dbReference>
<proteinExistence type="predicted"/>
<dbReference type="SUPFAM" id="SSF52172">
    <property type="entry name" value="CheY-like"/>
    <property type="match status" value="1"/>
</dbReference>
<dbReference type="Pfam" id="PF12833">
    <property type="entry name" value="HTH_18"/>
    <property type="match status" value="1"/>
</dbReference>
<gene>
    <name evidence="9" type="ORF">NK118_03980</name>
</gene>
<dbReference type="InterPro" id="IPR011006">
    <property type="entry name" value="CheY-like_superfamily"/>
</dbReference>
<dbReference type="SMART" id="SM00448">
    <property type="entry name" value="REC"/>
    <property type="match status" value="1"/>
</dbReference>
<evidence type="ECO:0000259" key="7">
    <source>
        <dbReference type="PROSITE" id="PS01124"/>
    </source>
</evidence>
<keyword evidence="10" id="KW-1185">Reference proteome</keyword>
<protein>
    <recommendedName>
        <fullName evidence="1">Stage 0 sporulation protein A homolog</fullName>
    </recommendedName>
</protein>
<dbReference type="PANTHER" id="PTHR43280">
    <property type="entry name" value="ARAC-FAMILY TRANSCRIPTIONAL REGULATOR"/>
    <property type="match status" value="1"/>
</dbReference>
<dbReference type="SUPFAM" id="SSF46689">
    <property type="entry name" value="Homeodomain-like"/>
    <property type="match status" value="2"/>
</dbReference>
<dbReference type="CDD" id="cd17536">
    <property type="entry name" value="REC_YesN-like"/>
    <property type="match status" value="1"/>
</dbReference>
<dbReference type="InterPro" id="IPR018060">
    <property type="entry name" value="HTH_AraC"/>
</dbReference>
<evidence type="ECO:0000256" key="2">
    <source>
        <dbReference type="ARBA" id="ARBA00023015"/>
    </source>
</evidence>
<dbReference type="PRINTS" id="PR00032">
    <property type="entry name" value="HTHARAC"/>
</dbReference>
<evidence type="ECO:0000256" key="3">
    <source>
        <dbReference type="ARBA" id="ARBA00023125"/>
    </source>
</evidence>
<reference evidence="9 10" key="1">
    <citation type="journal article" date="2022" name="Genome Biol. Evol.">
        <title>Host diet, physiology and behaviors set the stage for Lachnospiraceae cladogenesis.</title>
        <authorList>
            <person name="Vera-Ponce De Leon A."/>
            <person name="Schneider M."/>
            <person name="Jahnes B.C."/>
            <person name="Sadowski V."/>
            <person name="Camuy-Velez L.A."/>
            <person name="Duan J."/>
            <person name="Sabree Z.L."/>
        </authorList>
    </citation>
    <scope>NUCLEOTIDE SEQUENCE [LARGE SCALE GENOMIC DNA]</scope>
    <source>
        <strain evidence="9 10">PAL227</strain>
    </source>
</reference>
<dbReference type="InterPro" id="IPR018062">
    <property type="entry name" value="HTH_AraC-typ_CS"/>
</dbReference>